<keyword evidence="7" id="KW-0807">Transducer</keyword>
<comment type="caution">
    <text evidence="8">The sequence shown here is derived from an EMBL/GenBank/DDBJ whole genome shotgun (WGS) entry which is preliminary data.</text>
</comment>
<keyword evidence="4" id="KW-0812">Transmembrane</keyword>
<dbReference type="Gene3D" id="1.20.1070.10">
    <property type="entry name" value="Rhodopsin 7-helix transmembrane proteins"/>
    <property type="match status" value="1"/>
</dbReference>
<proteinExistence type="predicted"/>
<keyword evidence="8" id="KW-0675">Receptor</keyword>
<dbReference type="Proteomes" id="UP001166674">
    <property type="component" value="Unassembled WGS sequence"/>
</dbReference>
<dbReference type="GO" id="GO:0004984">
    <property type="term" value="F:olfactory receptor activity"/>
    <property type="evidence" value="ECO:0007669"/>
    <property type="project" value="InterPro"/>
</dbReference>
<dbReference type="InterPro" id="IPR000725">
    <property type="entry name" value="Olfact_rcpt"/>
</dbReference>
<dbReference type="GO" id="GO:0005886">
    <property type="term" value="C:plasma membrane"/>
    <property type="evidence" value="ECO:0007669"/>
    <property type="project" value="UniProtKB-SubCell"/>
</dbReference>
<dbReference type="AlphaFoldDB" id="A0AA41NET1"/>
<evidence type="ECO:0000256" key="5">
    <source>
        <dbReference type="ARBA" id="ARBA00022989"/>
    </source>
</evidence>
<name>A0AA41NET1_SCICA</name>
<dbReference type="PANTHER" id="PTHR26453">
    <property type="entry name" value="OLFACTORY RECEPTOR"/>
    <property type="match status" value="1"/>
</dbReference>
<evidence type="ECO:0000313" key="9">
    <source>
        <dbReference type="Proteomes" id="UP001166674"/>
    </source>
</evidence>
<dbReference type="EMBL" id="JAATJV010427322">
    <property type="protein sequence ID" value="MBZ3888923.1"/>
    <property type="molecule type" value="Genomic_DNA"/>
</dbReference>
<evidence type="ECO:0000256" key="4">
    <source>
        <dbReference type="ARBA" id="ARBA00022692"/>
    </source>
</evidence>
<sequence>MRNVTLSHLIQVDTRLHTPAYLLLSQLSLMDMMYISTTVPKVAPNSLSSSETITFWGCALKSWWIQAQLLGFMSSDRQVDICCPVHYSGSRAGRAWAACSRECGAAVLPRPQRTRCTYFSFPSAGLHALTTSSARFHPCCPWSVGTRPSVSPQSWGAECRSCCCHSWPSSLPTPGACCHIPGELGHRTDGSCFHLPSHLSLTSLSYATTLSTCTRPHSLHPPAQDKVVAVFHTMITALLNPFIYSLRNREVMGAVRRLLGQGTLVRSPAFRSPVLIEASTLEELLLKIAMKEADPRYLYISLRNRASHACSALKAVEHNFVNLEHNVPITPTHSTDSVNFLVSVLKNNP</sequence>
<evidence type="ECO:0000256" key="2">
    <source>
        <dbReference type="ARBA" id="ARBA00022475"/>
    </source>
</evidence>
<reference evidence="8" key="1">
    <citation type="submission" date="2020-03" db="EMBL/GenBank/DDBJ databases">
        <title>Studies in the Genomics of Life Span.</title>
        <authorList>
            <person name="Glass D."/>
        </authorList>
    </citation>
    <scope>NUCLEOTIDE SEQUENCE</scope>
    <source>
        <strain evidence="8">SUZIE</strain>
        <tissue evidence="8">Muscle</tissue>
    </source>
</reference>
<evidence type="ECO:0000313" key="8">
    <source>
        <dbReference type="EMBL" id="MBZ3888923.1"/>
    </source>
</evidence>
<accession>A0AA41NET1</accession>
<keyword evidence="2" id="KW-1003">Cell membrane</keyword>
<evidence type="ECO:0000256" key="1">
    <source>
        <dbReference type="ARBA" id="ARBA00004651"/>
    </source>
</evidence>
<evidence type="ECO:0000256" key="7">
    <source>
        <dbReference type="ARBA" id="ARBA00023224"/>
    </source>
</evidence>
<gene>
    <name evidence="8" type="ORF">SUZIE_200380</name>
</gene>
<dbReference type="SUPFAM" id="SSF81321">
    <property type="entry name" value="Family A G protein-coupled receptor-like"/>
    <property type="match status" value="2"/>
</dbReference>
<dbReference type="Pfam" id="PF13853">
    <property type="entry name" value="7tm_4"/>
    <property type="match status" value="1"/>
</dbReference>
<keyword evidence="6" id="KW-0472">Membrane</keyword>
<comment type="subcellular location">
    <subcellularLocation>
        <location evidence="1">Cell membrane</location>
        <topology evidence="1">Multi-pass membrane protein</topology>
    </subcellularLocation>
</comment>
<keyword evidence="5" id="KW-1133">Transmembrane helix</keyword>
<evidence type="ECO:0000256" key="6">
    <source>
        <dbReference type="ARBA" id="ARBA00023136"/>
    </source>
</evidence>
<dbReference type="GO" id="GO:0007186">
    <property type="term" value="P:G protein-coupled receptor signaling pathway"/>
    <property type="evidence" value="ECO:0007669"/>
    <property type="project" value="InterPro"/>
</dbReference>
<organism evidence="8 9">
    <name type="scientific">Sciurus carolinensis</name>
    <name type="common">Eastern gray squirrel</name>
    <dbReference type="NCBI Taxonomy" id="30640"/>
    <lineage>
        <taxon>Eukaryota</taxon>
        <taxon>Metazoa</taxon>
        <taxon>Chordata</taxon>
        <taxon>Craniata</taxon>
        <taxon>Vertebrata</taxon>
        <taxon>Euteleostomi</taxon>
        <taxon>Mammalia</taxon>
        <taxon>Eutheria</taxon>
        <taxon>Euarchontoglires</taxon>
        <taxon>Glires</taxon>
        <taxon>Rodentia</taxon>
        <taxon>Sciuromorpha</taxon>
        <taxon>Sciuridae</taxon>
        <taxon>Sciurinae</taxon>
        <taxon>Sciurini</taxon>
        <taxon>Sciurus</taxon>
    </lineage>
</organism>
<keyword evidence="9" id="KW-1185">Reference proteome</keyword>
<protein>
    <submittedName>
        <fullName evidence="8">Olfactory receptor 2L13</fullName>
    </submittedName>
</protein>
<evidence type="ECO:0000256" key="3">
    <source>
        <dbReference type="ARBA" id="ARBA00022606"/>
    </source>
</evidence>
<keyword evidence="3" id="KW-0716">Sensory transduction</keyword>